<dbReference type="InterPro" id="IPR025586">
    <property type="entry name" value="PcfJ"/>
</dbReference>
<sequence>MRPLLDFELNTASSIPRVKSQRLPARLVSTRTGLYFEWGMKARAKLAESCRIVLSDEAAWNLKADLMRSVWRAPPSMQLPDSLLGTQLDFPIEAASLNDIQRAWTSAIRRRYGGYVLKLALRVVPKYTTLLDLSQVAAFKTVLQERLGENISLAPLLAQDRGMWRNLPNWQMVKNRMLAQGMSQQTWRWLTRQKTAYIARINWGQLSHLSWVNFHAALDRKIPISWVDKQTAALLGFGGLSTWLRRNHENLNTVAALNILRGTRLALERRESNLKLEHRRELELEEFPLIADWLLGSAASATKRPVIISRNWTYDTLMARQAHWHLVELDLDLGRQNVFWPEILGMGNLSDNIEFIELNSLNALLSEAKKMHHCVPSYIDRCMAGDICIFHLQIKGHTPQRGTLELRRVGAKAWQISQLKGPCNAPVSSQLWSAAHLLLSRAN</sequence>
<evidence type="ECO:0000313" key="2">
    <source>
        <dbReference type="Proteomes" id="UP000501130"/>
    </source>
</evidence>
<dbReference type="Proteomes" id="UP000501130">
    <property type="component" value="Chromosome"/>
</dbReference>
<gene>
    <name evidence="1" type="ORF">HKT17_08085</name>
</gene>
<proteinExistence type="predicted"/>
<dbReference type="EMBL" id="CP053084">
    <property type="protein sequence ID" value="QJR29675.1"/>
    <property type="molecule type" value="Genomic_DNA"/>
</dbReference>
<dbReference type="RefSeq" id="WP_171099171.1">
    <property type="nucleotide sequence ID" value="NZ_CP053084.1"/>
</dbReference>
<name>A0ABX6N706_9BURK</name>
<protein>
    <submittedName>
        <fullName evidence="1">Uncharacterized protein</fullName>
    </submittedName>
</protein>
<accession>A0ABX6N706</accession>
<keyword evidence="2" id="KW-1185">Reference proteome</keyword>
<evidence type="ECO:0000313" key="1">
    <source>
        <dbReference type="EMBL" id="QJR29675.1"/>
    </source>
</evidence>
<dbReference type="Pfam" id="PF14284">
    <property type="entry name" value="PcfJ"/>
    <property type="match status" value="1"/>
</dbReference>
<reference evidence="1 2" key="1">
    <citation type="submission" date="2020-05" db="EMBL/GenBank/DDBJ databases">
        <title>Compete genome of Limnobacter sp. SAORIC-580.</title>
        <authorList>
            <person name="Song J."/>
            <person name="Cho J.-C."/>
        </authorList>
    </citation>
    <scope>NUCLEOTIDE SEQUENCE [LARGE SCALE GENOMIC DNA]</scope>
    <source>
        <strain evidence="1 2">SAORIC-580</strain>
    </source>
</reference>
<organism evidence="1 2">
    <name type="scientific">Limnobacter profundi</name>
    <dbReference type="NCBI Taxonomy" id="2732163"/>
    <lineage>
        <taxon>Bacteria</taxon>
        <taxon>Pseudomonadati</taxon>
        <taxon>Pseudomonadota</taxon>
        <taxon>Betaproteobacteria</taxon>
        <taxon>Burkholderiales</taxon>
        <taxon>Burkholderiaceae</taxon>
        <taxon>Limnobacter</taxon>
    </lineage>
</organism>